<keyword evidence="2" id="KW-1185">Reference proteome</keyword>
<sequence>SHRQAYAQTIEDLAHHIWDTHREREKIKWAIMVGSFKEPYSDPRPQFSSQSYHPTYSSYFSWDWARVRVL</sequence>
<dbReference type="Proteomes" id="UP000823775">
    <property type="component" value="Unassembled WGS sequence"/>
</dbReference>
<gene>
    <name evidence="1" type="ORF">HAX54_005764</name>
</gene>
<feature type="non-terminal residue" evidence="1">
    <location>
        <position position="70"/>
    </location>
</feature>
<dbReference type="EMBL" id="JACEIK010012910">
    <property type="protein sequence ID" value="MCE3216258.1"/>
    <property type="molecule type" value="Genomic_DNA"/>
</dbReference>
<reference evidence="1 2" key="1">
    <citation type="journal article" date="2021" name="BMC Genomics">
        <title>Datura genome reveals duplications of psychoactive alkaloid biosynthetic genes and high mutation rate following tissue culture.</title>
        <authorList>
            <person name="Rajewski A."/>
            <person name="Carter-House D."/>
            <person name="Stajich J."/>
            <person name="Litt A."/>
        </authorList>
    </citation>
    <scope>NUCLEOTIDE SEQUENCE [LARGE SCALE GENOMIC DNA]</scope>
    <source>
        <strain evidence="1">AR-01</strain>
    </source>
</reference>
<protein>
    <submittedName>
        <fullName evidence="1">Uncharacterized protein</fullName>
    </submittedName>
</protein>
<organism evidence="1 2">
    <name type="scientific">Datura stramonium</name>
    <name type="common">Jimsonweed</name>
    <name type="synonym">Common thornapple</name>
    <dbReference type="NCBI Taxonomy" id="4076"/>
    <lineage>
        <taxon>Eukaryota</taxon>
        <taxon>Viridiplantae</taxon>
        <taxon>Streptophyta</taxon>
        <taxon>Embryophyta</taxon>
        <taxon>Tracheophyta</taxon>
        <taxon>Spermatophyta</taxon>
        <taxon>Magnoliopsida</taxon>
        <taxon>eudicotyledons</taxon>
        <taxon>Gunneridae</taxon>
        <taxon>Pentapetalae</taxon>
        <taxon>asterids</taxon>
        <taxon>lamiids</taxon>
        <taxon>Solanales</taxon>
        <taxon>Solanaceae</taxon>
        <taxon>Solanoideae</taxon>
        <taxon>Datureae</taxon>
        <taxon>Datura</taxon>
    </lineage>
</organism>
<evidence type="ECO:0000313" key="1">
    <source>
        <dbReference type="EMBL" id="MCE3216258.1"/>
    </source>
</evidence>
<comment type="caution">
    <text evidence="1">The sequence shown here is derived from an EMBL/GenBank/DDBJ whole genome shotgun (WGS) entry which is preliminary data.</text>
</comment>
<proteinExistence type="predicted"/>
<accession>A0ABS8WW39</accession>
<feature type="non-terminal residue" evidence="1">
    <location>
        <position position="1"/>
    </location>
</feature>
<name>A0ABS8WW39_DATST</name>
<evidence type="ECO:0000313" key="2">
    <source>
        <dbReference type="Proteomes" id="UP000823775"/>
    </source>
</evidence>